<dbReference type="EMBL" id="AP025739">
    <property type="protein sequence ID" value="BDI29468.1"/>
    <property type="molecule type" value="Genomic_DNA"/>
</dbReference>
<keyword evidence="6" id="KW-1185">Reference proteome</keyword>
<dbReference type="FunCoup" id="A0A402CZC3">
    <property type="interactions" value="264"/>
</dbReference>
<dbReference type="AlphaFoldDB" id="A0A402CZC3"/>
<protein>
    <submittedName>
        <fullName evidence="5">Cytochrome P450</fullName>
    </submittedName>
</protein>
<dbReference type="CDD" id="cd20620">
    <property type="entry name" value="CYP132-like"/>
    <property type="match status" value="1"/>
</dbReference>
<dbReference type="PANTHER" id="PTHR24305:SF166">
    <property type="entry name" value="CYTOCHROME P450 12A4, MITOCHONDRIAL-RELATED"/>
    <property type="match status" value="1"/>
</dbReference>
<accession>A0A402CZC3</accession>
<evidence type="ECO:0000256" key="4">
    <source>
        <dbReference type="RuleBase" id="RU000461"/>
    </source>
</evidence>
<evidence type="ECO:0000256" key="3">
    <source>
        <dbReference type="PIRSR" id="PIRSR602401-1"/>
    </source>
</evidence>
<proteinExistence type="inferred from homology"/>
<dbReference type="OrthoDB" id="9801155at2"/>
<comment type="similarity">
    <text evidence="2 4">Belongs to the cytochrome P450 family.</text>
</comment>
<comment type="cofactor">
    <cofactor evidence="1 3">
        <name>heme</name>
        <dbReference type="ChEBI" id="CHEBI:30413"/>
    </cofactor>
</comment>
<dbReference type="Gene3D" id="1.10.630.10">
    <property type="entry name" value="Cytochrome P450"/>
    <property type="match status" value="1"/>
</dbReference>
<dbReference type="InterPro" id="IPR001128">
    <property type="entry name" value="Cyt_P450"/>
</dbReference>
<dbReference type="GO" id="GO:0004497">
    <property type="term" value="F:monooxygenase activity"/>
    <property type="evidence" value="ECO:0007669"/>
    <property type="project" value="UniProtKB-KW"/>
</dbReference>
<feature type="binding site" description="axial binding residue" evidence="3">
    <location>
        <position position="384"/>
    </location>
    <ligand>
        <name>heme</name>
        <dbReference type="ChEBI" id="CHEBI:30413"/>
    </ligand>
    <ligandPart>
        <name>Fe</name>
        <dbReference type="ChEBI" id="CHEBI:18248"/>
    </ligandPart>
</feature>
<dbReference type="InterPro" id="IPR002401">
    <property type="entry name" value="Cyt_P450_E_grp-I"/>
</dbReference>
<dbReference type="KEGG" id="ccot:CCAX7_15190"/>
<dbReference type="PROSITE" id="PS00086">
    <property type="entry name" value="CYTOCHROME_P450"/>
    <property type="match status" value="1"/>
</dbReference>
<dbReference type="GO" id="GO:0005506">
    <property type="term" value="F:iron ion binding"/>
    <property type="evidence" value="ECO:0007669"/>
    <property type="project" value="InterPro"/>
</dbReference>
<dbReference type="Proteomes" id="UP000287394">
    <property type="component" value="Chromosome"/>
</dbReference>
<sequence length="443" mass="48462">MKTTLSAPPGGWLGHLPALQRDPLVFLAECARDYGPVAPLRFPAMSALLLLDADDIERVLVTDHQNFVKPIWLRTAAVRRLLGDGLVTTDGDDWRRQRRQCQPAFLPHQIPAYGDTFAALTGRMLSQWRRGQTRDVQSDMARLTLEIVARTMLGSDIAAQAGEIGEAMDTVMACFGAKHRLFGLLPLPPSRREARAIGRLDALVDALIAEYRAGGAHQSDAPLLGSLLSDPDQDPAYVREQVKTFLAAGHESSALALTWAFLLLARHPGADARLARELDSVLGGRAPTQRDLPDLPYTLAVVKETLRLYPPLWMVGRTAVKDGVIGGFPAPRGALILTSPWAVQRSAQYFADPDAFIPERWLDGSQARLPKYAYFPFGGGPRVCIGQNFAVMETTLLLATIAARFRLEGSPDQDISPWATMTLRPPPGILMRLAERGAPRSVS</sequence>
<gene>
    <name evidence="5" type="ORF">CCAX7_15190</name>
</gene>
<keyword evidence="3 4" id="KW-0349">Heme</keyword>
<keyword evidence="3 4" id="KW-0408">Iron</keyword>
<name>A0A402CZC3_9BACT</name>
<dbReference type="GO" id="GO:0020037">
    <property type="term" value="F:heme binding"/>
    <property type="evidence" value="ECO:0007669"/>
    <property type="project" value="InterPro"/>
</dbReference>
<organism evidence="5 6">
    <name type="scientific">Capsulimonas corticalis</name>
    <dbReference type="NCBI Taxonomy" id="2219043"/>
    <lineage>
        <taxon>Bacteria</taxon>
        <taxon>Bacillati</taxon>
        <taxon>Armatimonadota</taxon>
        <taxon>Armatimonadia</taxon>
        <taxon>Capsulimonadales</taxon>
        <taxon>Capsulimonadaceae</taxon>
        <taxon>Capsulimonas</taxon>
    </lineage>
</organism>
<dbReference type="Pfam" id="PF00067">
    <property type="entry name" value="p450"/>
    <property type="match status" value="1"/>
</dbReference>
<evidence type="ECO:0000313" key="6">
    <source>
        <dbReference type="Proteomes" id="UP000287394"/>
    </source>
</evidence>
<keyword evidence="4" id="KW-0560">Oxidoreductase</keyword>
<dbReference type="SUPFAM" id="SSF48264">
    <property type="entry name" value="Cytochrome P450"/>
    <property type="match status" value="1"/>
</dbReference>
<evidence type="ECO:0000256" key="1">
    <source>
        <dbReference type="ARBA" id="ARBA00001971"/>
    </source>
</evidence>
<keyword evidence="3 4" id="KW-0479">Metal-binding</keyword>
<evidence type="ECO:0000313" key="5">
    <source>
        <dbReference type="EMBL" id="BDI29468.1"/>
    </source>
</evidence>
<keyword evidence="4" id="KW-0503">Monooxygenase</keyword>
<dbReference type="RefSeq" id="WP_119322647.1">
    <property type="nucleotide sequence ID" value="NZ_AP025739.1"/>
</dbReference>
<dbReference type="InterPro" id="IPR017972">
    <property type="entry name" value="Cyt_P450_CS"/>
</dbReference>
<dbReference type="InterPro" id="IPR050121">
    <property type="entry name" value="Cytochrome_P450_monoxygenase"/>
</dbReference>
<dbReference type="PRINTS" id="PR00463">
    <property type="entry name" value="EP450I"/>
</dbReference>
<dbReference type="GO" id="GO:0016705">
    <property type="term" value="F:oxidoreductase activity, acting on paired donors, with incorporation or reduction of molecular oxygen"/>
    <property type="evidence" value="ECO:0007669"/>
    <property type="project" value="InterPro"/>
</dbReference>
<dbReference type="InterPro" id="IPR036396">
    <property type="entry name" value="Cyt_P450_sf"/>
</dbReference>
<dbReference type="PRINTS" id="PR00385">
    <property type="entry name" value="P450"/>
</dbReference>
<evidence type="ECO:0000256" key="2">
    <source>
        <dbReference type="ARBA" id="ARBA00010617"/>
    </source>
</evidence>
<dbReference type="PANTHER" id="PTHR24305">
    <property type="entry name" value="CYTOCHROME P450"/>
    <property type="match status" value="1"/>
</dbReference>
<reference evidence="5 6" key="1">
    <citation type="journal article" date="2019" name="Int. J. Syst. Evol. Microbiol.">
        <title>Capsulimonas corticalis gen. nov., sp. nov., an aerobic capsulated bacterium, of a novel bacterial order, Capsulimonadales ord. nov., of the class Armatimonadia of the phylum Armatimonadetes.</title>
        <authorList>
            <person name="Li J."/>
            <person name="Kudo C."/>
            <person name="Tonouchi A."/>
        </authorList>
    </citation>
    <scope>NUCLEOTIDE SEQUENCE [LARGE SCALE GENOMIC DNA]</scope>
    <source>
        <strain evidence="5 6">AX-7</strain>
    </source>
</reference>